<keyword evidence="3" id="KW-1185">Reference proteome</keyword>
<dbReference type="Proteomes" id="UP000030764">
    <property type="component" value="Unassembled WGS sequence"/>
</dbReference>
<evidence type="ECO:0000313" key="3">
    <source>
        <dbReference type="Proteomes" id="UP000030764"/>
    </source>
</evidence>
<dbReference type="Proteomes" id="UP000030758">
    <property type="component" value="Unassembled WGS sequence"/>
</dbReference>
<gene>
    <name evidence="1" type="ORF">M513_04488</name>
    <name evidence="2" type="ORF">M514_04488</name>
</gene>
<organism evidence="1 3">
    <name type="scientific">Trichuris suis</name>
    <name type="common">pig whipworm</name>
    <dbReference type="NCBI Taxonomy" id="68888"/>
    <lineage>
        <taxon>Eukaryota</taxon>
        <taxon>Metazoa</taxon>
        <taxon>Ecdysozoa</taxon>
        <taxon>Nematoda</taxon>
        <taxon>Enoplea</taxon>
        <taxon>Dorylaimia</taxon>
        <taxon>Trichinellida</taxon>
        <taxon>Trichuridae</taxon>
        <taxon>Trichuris</taxon>
    </lineage>
</organism>
<protein>
    <submittedName>
        <fullName evidence="1">Uncharacterized protein</fullName>
    </submittedName>
</protein>
<feature type="non-terminal residue" evidence="1">
    <location>
        <position position="75"/>
    </location>
</feature>
<evidence type="ECO:0000313" key="1">
    <source>
        <dbReference type="EMBL" id="KFD54543.1"/>
    </source>
</evidence>
<dbReference type="AlphaFoldDB" id="A0A085MBE7"/>
<proteinExistence type="predicted"/>
<accession>A0A085MBE7</accession>
<dbReference type="EMBL" id="KL363206">
    <property type="protein sequence ID" value="KFD54543.1"/>
    <property type="molecule type" value="Genomic_DNA"/>
</dbReference>
<evidence type="ECO:0000313" key="2">
    <source>
        <dbReference type="EMBL" id="KFD64879.1"/>
    </source>
</evidence>
<dbReference type="EMBL" id="KL367548">
    <property type="protein sequence ID" value="KFD64879.1"/>
    <property type="molecule type" value="Genomic_DNA"/>
</dbReference>
<sequence length="75" mass="9176">MDALKQRTQLPPFRKRRKHLQHEDLLIRNNLYLVFHWRKFYDIVNVAIELLVKTNIVFIMPERNIEKSAAWKDSE</sequence>
<name>A0A085MBE7_9BILA</name>
<reference evidence="1 3" key="1">
    <citation type="journal article" date="2014" name="Nat. Genet.">
        <title>Genome and transcriptome of the porcine whipworm Trichuris suis.</title>
        <authorList>
            <person name="Jex A.R."/>
            <person name="Nejsum P."/>
            <person name="Schwarz E.M."/>
            <person name="Hu L."/>
            <person name="Young N.D."/>
            <person name="Hall R.S."/>
            <person name="Korhonen P.K."/>
            <person name="Liao S."/>
            <person name="Thamsborg S."/>
            <person name="Xia J."/>
            <person name="Xu P."/>
            <person name="Wang S."/>
            <person name="Scheerlinck J.P."/>
            <person name="Hofmann A."/>
            <person name="Sternberg P.W."/>
            <person name="Wang J."/>
            <person name="Gasser R.B."/>
        </authorList>
    </citation>
    <scope>NUCLEOTIDE SEQUENCE [LARGE SCALE GENOMIC DNA]</scope>
    <source>
        <strain evidence="2">DCEP-RM93F</strain>
        <strain evidence="1">DCEP-RM93M</strain>
    </source>
</reference>